<dbReference type="CDD" id="cd01335">
    <property type="entry name" value="Radical_SAM"/>
    <property type="match status" value="1"/>
</dbReference>
<evidence type="ECO:0000313" key="8">
    <source>
        <dbReference type="EMBL" id="KAB0612067.1"/>
    </source>
</evidence>
<keyword evidence="6" id="KW-0411">Iron-sulfur</keyword>
<evidence type="ECO:0000313" key="9">
    <source>
        <dbReference type="Proteomes" id="UP000423641"/>
    </source>
</evidence>
<dbReference type="EMBL" id="VZON01000006">
    <property type="protein sequence ID" value="KAB0612067.1"/>
    <property type="molecule type" value="Genomic_DNA"/>
</dbReference>
<dbReference type="PANTHER" id="PTHR43787:SF3">
    <property type="entry name" value="ARYLSULFATASE REGULATORY PROTEIN"/>
    <property type="match status" value="1"/>
</dbReference>
<dbReference type="GO" id="GO:0003824">
    <property type="term" value="F:catalytic activity"/>
    <property type="evidence" value="ECO:0007669"/>
    <property type="project" value="InterPro"/>
</dbReference>
<keyword evidence="5" id="KW-0408">Iron</keyword>
<evidence type="ECO:0000256" key="2">
    <source>
        <dbReference type="ARBA" id="ARBA00022485"/>
    </source>
</evidence>
<dbReference type="SUPFAM" id="SSF102114">
    <property type="entry name" value="Radical SAM enzymes"/>
    <property type="match status" value="1"/>
</dbReference>
<sequence>MLPAGYACNFDCVYCYENHNDRSRFKGKHSDIIYDLIKQKNPKKLHIEYFGGEPLLGLSWILDFEERIKDIEHTSSMTTNGYLLNKENFRALLDKNIRTFQITLDGIAKTHDKLRIKYGGGKTYDTILNNLKDIQTLKDDFKIIIRCNFNESNATPDYRKDYFTNIAFTKKDYRFNLIFRPIGLYSQSNNTTTQRHIDACYSSADNIKHIWEEEAQNQDYLLGDIGLYTLAGGAICYASKESCYTITPNFEVLKCTIAVDQDINKFGDIKDELKLNHQKLKNWEKYSKFDESCLKCFYFFQCMNRSCPLHNLENKRKICPIKHSDEKYMVKMIKRQKNILERLI</sequence>
<comment type="caution">
    <text evidence="8">The sequence shown here is derived from an EMBL/GenBank/DDBJ whole genome shotgun (WGS) entry which is preliminary data.</text>
</comment>
<dbReference type="SFLD" id="SFLDS00029">
    <property type="entry name" value="Radical_SAM"/>
    <property type="match status" value="1"/>
</dbReference>
<dbReference type="SFLD" id="SFLDG01067">
    <property type="entry name" value="SPASM/twitch_domain_containing"/>
    <property type="match status" value="1"/>
</dbReference>
<evidence type="ECO:0000256" key="3">
    <source>
        <dbReference type="ARBA" id="ARBA00022691"/>
    </source>
</evidence>
<accession>A0AAV6EF46</accession>
<evidence type="ECO:0000256" key="5">
    <source>
        <dbReference type="ARBA" id="ARBA00023004"/>
    </source>
</evidence>
<organism evidence="8 9">
    <name type="scientific">Campylobacter hyointestinalis subsp. lawsonii</name>
    <dbReference type="NCBI Taxonomy" id="91353"/>
    <lineage>
        <taxon>Bacteria</taxon>
        <taxon>Pseudomonadati</taxon>
        <taxon>Campylobacterota</taxon>
        <taxon>Epsilonproteobacteria</taxon>
        <taxon>Campylobacterales</taxon>
        <taxon>Campylobacteraceae</taxon>
        <taxon>Campylobacter</taxon>
    </lineage>
</organism>
<reference evidence="8 9" key="1">
    <citation type="submission" date="2019-09" db="EMBL/GenBank/DDBJ databases">
        <title>Draft genome sequences of 48 bacterial type strains from the CCUG.</title>
        <authorList>
            <person name="Tunovic T."/>
            <person name="Pineiro-Iglesias B."/>
            <person name="Unosson C."/>
            <person name="Inganas E."/>
            <person name="Ohlen M."/>
            <person name="Cardew S."/>
            <person name="Jensie-Markopoulos S."/>
            <person name="Salva-Serra F."/>
            <person name="Jaen-Luchoro D."/>
            <person name="Karlsson R."/>
            <person name="Svensson-Stadler L."/>
            <person name="Chun J."/>
            <person name="Moore E."/>
        </authorList>
    </citation>
    <scope>NUCLEOTIDE SEQUENCE [LARGE SCALE GENOMIC DNA]</scope>
    <source>
        <strain evidence="8 9">CCUG 34538</strain>
    </source>
</reference>
<dbReference type="NCBIfam" id="TIGR04085">
    <property type="entry name" value="rSAM_more_4Fe4S"/>
    <property type="match status" value="1"/>
</dbReference>
<dbReference type="PROSITE" id="PS51918">
    <property type="entry name" value="RADICAL_SAM"/>
    <property type="match status" value="1"/>
</dbReference>
<proteinExistence type="predicted"/>
<name>A0AAV6EF46_CAMHY</name>
<keyword evidence="4" id="KW-0479">Metal-binding</keyword>
<keyword evidence="3" id="KW-0949">S-adenosyl-L-methionine</keyword>
<dbReference type="Gene3D" id="3.20.20.70">
    <property type="entry name" value="Aldolase class I"/>
    <property type="match status" value="1"/>
</dbReference>
<dbReference type="PANTHER" id="PTHR43787">
    <property type="entry name" value="FEMO COFACTOR BIOSYNTHESIS PROTEIN NIFB-RELATED"/>
    <property type="match status" value="1"/>
</dbReference>
<protein>
    <submittedName>
        <fullName evidence="8">Radical SAM protein</fullName>
    </submittedName>
</protein>
<dbReference type="InterPro" id="IPR007197">
    <property type="entry name" value="rSAM"/>
</dbReference>
<dbReference type="InterPro" id="IPR013785">
    <property type="entry name" value="Aldolase_TIM"/>
</dbReference>
<evidence type="ECO:0000256" key="4">
    <source>
        <dbReference type="ARBA" id="ARBA00022723"/>
    </source>
</evidence>
<feature type="domain" description="Radical SAM core" evidence="7">
    <location>
        <begin position="1"/>
        <end position="234"/>
    </location>
</feature>
<dbReference type="GO" id="GO:0046872">
    <property type="term" value="F:metal ion binding"/>
    <property type="evidence" value="ECO:0007669"/>
    <property type="project" value="UniProtKB-KW"/>
</dbReference>
<dbReference type="AlphaFoldDB" id="A0AAV6EF46"/>
<dbReference type="InterPro" id="IPR023885">
    <property type="entry name" value="4Fe4S-binding_SPASM_dom"/>
</dbReference>
<dbReference type="InterPro" id="IPR058240">
    <property type="entry name" value="rSAM_sf"/>
</dbReference>
<dbReference type="RefSeq" id="WP_143211752.1">
    <property type="nucleotide sequence ID" value="NZ_QMAE01000015.1"/>
</dbReference>
<keyword evidence="2" id="KW-0004">4Fe-4S</keyword>
<evidence type="ECO:0000256" key="1">
    <source>
        <dbReference type="ARBA" id="ARBA00001966"/>
    </source>
</evidence>
<comment type="cofactor">
    <cofactor evidence="1">
        <name>[4Fe-4S] cluster</name>
        <dbReference type="ChEBI" id="CHEBI:49883"/>
    </cofactor>
</comment>
<evidence type="ECO:0000259" key="7">
    <source>
        <dbReference type="PROSITE" id="PS51918"/>
    </source>
</evidence>
<dbReference type="Proteomes" id="UP000423641">
    <property type="component" value="Unassembled WGS sequence"/>
</dbReference>
<evidence type="ECO:0000256" key="6">
    <source>
        <dbReference type="ARBA" id="ARBA00023014"/>
    </source>
</evidence>
<dbReference type="GO" id="GO:0051539">
    <property type="term" value="F:4 iron, 4 sulfur cluster binding"/>
    <property type="evidence" value="ECO:0007669"/>
    <property type="project" value="UniProtKB-KW"/>
</dbReference>
<gene>
    <name evidence="8" type="ORF">F7P66_06920</name>
</gene>
<dbReference type="Pfam" id="PF04055">
    <property type="entry name" value="Radical_SAM"/>
    <property type="match status" value="1"/>
</dbReference>